<organism evidence="8 9">
    <name type="scientific">Pseudobacteroides cellulosolvens ATCC 35603 = DSM 2933</name>
    <dbReference type="NCBI Taxonomy" id="398512"/>
    <lineage>
        <taxon>Bacteria</taxon>
        <taxon>Bacillati</taxon>
        <taxon>Bacillota</taxon>
        <taxon>Clostridia</taxon>
        <taxon>Eubacteriales</taxon>
        <taxon>Oscillospiraceae</taxon>
        <taxon>Pseudobacteroides</taxon>
    </lineage>
</organism>
<keyword evidence="3 6" id="KW-0862">Zinc</keyword>
<comment type="cofactor">
    <cofactor evidence="6">
        <name>Zn(2+)</name>
        <dbReference type="ChEBI" id="CHEBI:29105"/>
    </cofactor>
    <text evidence="6">Binds 1 zinc ion per subunit.</text>
</comment>
<evidence type="ECO:0000313" key="9">
    <source>
        <dbReference type="Proteomes" id="UP000036923"/>
    </source>
</evidence>
<dbReference type="SUPFAM" id="SSF53056">
    <property type="entry name" value="beta-carbonic anhydrase, cab"/>
    <property type="match status" value="1"/>
</dbReference>
<comment type="similarity">
    <text evidence="1">Belongs to the beta-class carbonic anhydrase family.</text>
</comment>
<feature type="binding site" evidence="6">
    <location>
        <position position="103"/>
    </location>
    <ligand>
        <name>Zn(2+)</name>
        <dbReference type="ChEBI" id="CHEBI:29105"/>
    </ligand>
</feature>
<dbReference type="STRING" id="398512.Bccel_1795"/>
<dbReference type="GO" id="GO:0008270">
    <property type="term" value="F:zinc ion binding"/>
    <property type="evidence" value="ECO:0007669"/>
    <property type="project" value="InterPro"/>
</dbReference>
<name>A0A0L6JLA7_9FIRM</name>
<dbReference type="EC" id="4.2.1.1" evidence="2"/>
<dbReference type="PANTHER" id="PTHR11002:SF79">
    <property type="entry name" value="CARBONIC ANHYDRASE 2"/>
    <property type="match status" value="1"/>
</dbReference>
<evidence type="ECO:0000256" key="2">
    <source>
        <dbReference type="ARBA" id="ARBA00012925"/>
    </source>
</evidence>
<evidence type="ECO:0000256" key="5">
    <source>
        <dbReference type="ARBA" id="ARBA00048348"/>
    </source>
</evidence>
<keyword evidence="6" id="KW-0479">Metal-binding</keyword>
<dbReference type="Pfam" id="PF00484">
    <property type="entry name" value="Pro_CA"/>
    <property type="match status" value="1"/>
</dbReference>
<keyword evidence="7" id="KW-0732">Signal</keyword>
<comment type="caution">
    <text evidence="8">The sequence shown here is derived from an EMBL/GenBank/DDBJ whole genome shotgun (WGS) entry which is preliminary data.</text>
</comment>
<evidence type="ECO:0000256" key="4">
    <source>
        <dbReference type="ARBA" id="ARBA00023239"/>
    </source>
</evidence>
<keyword evidence="9" id="KW-1185">Reference proteome</keyword>
<dbReference type="InterPro" id="IPR015892">
    <property type="entry name" value="Carbonic_anhydrase_CS"/>
</dbReference>
<evidence type="ECO:0000313" key="8">
    <source>
        <dbReference type="EMBL" id="KNY26530.1"/>
    </source>
</evidence>
<keyword evidence="4" id="KW-0456">Lyase</keyword>
<protein>
    <recommendedName>
        <fullName evidence="2">carbonic anhydrase</fullName>
        <ecNumber evidence="2">4.2.1.1</ecNumber>
    </recommendedName>
</protein>
<dbReference type="CDD" id="cd03378">
    <property type="entry name" value="beta_CA_cladeC"/>
    <property type="match status" value="1"/>
</dbReference>
<dbReference type="SMART" id="SM00947">
    <property type="entry name" value="Pro_CA"/>
    <property type="match status" value="1"/>
</dbReference>
<proteinExistence type="inferred from homology"/>
<dbReference type="RefSeq" id="WP_036937889.1">
    <property type="nucleotide sequence ID" value="NZ_JQKC01000006.1"/>
</dbReference>
<gene>
    <name evidence="8" type="ORF">Bccel_1795</name>
</gene>
<feature type="binding site" evidence="6">
    <location>
        <position position="157"/>
    </location>
    <ligand>
        <name>Zn(2+)</name>
        <dbReference type="ChEBI" id="CHEBI:29105"/>
    </ligand>
</feature>
<dbReference type="PROSITE" id="PS00704">
    <property type="entry name" value="PROK_CO2_ANHYDRASE_1"/>
    <property type="match status" value="1"/>
</dbReference>
<dbReference type="OrthoDB" id="9769739at2"/>
<feature type="binding site" evidence="6">
    <location>
        <position position="154"/>
    </location>
    <ligand>
        <name>Zn(2+)</name>
        <dbReference type="ChEBI" id="CHEBI:29105"/>
    </ligand>
</feature>
<dbReference type="PROSITE" id="PS51257">
    <property type="entry name" value="PROKAR_LIPOPROTEIN"/>
    <property type="match status" value="1"/>
</dbReference>
<feature type="signal peptide" evidence="7">
    <location>
        <begin position="1"/>
        <end position="23"/>
    </location>
</feature>
<evidence type="ECO:0000256" key="3">
    <source>
        <dbReference type="ARBA" id="ARBA00022833"/>
    </source>
</evidence>
<dbReference type="GO" id="GO:0004089">
    <property type="term" value="F:carbonate dehydratase activity"/>
    <property type="evidence" value="ECO:0007669"/>
    <property type="project" value="UniProtKB-EC"/>
</dbReference>
<dbReference type="PANTHER" id="PTHR11002">
    <property type="entry name" value="CARBONIC ANHYDRASE"/>
    <property type="match status" value="1"/>
</dbReference>
<accession>A0A0L6JLA7</accession>
<dbReference type="GO" id="GO:0015976">
    <property type="term" value="P:carbon utilization"/>
    <property type="evidence" value="ECO:0007669"/>
    <property type="project" value="InterPro"/>
</dbReference>
<reference evidence="9" key="1">
    <citation type="submission" date="2015-07" db="EMBL/GenBank/DDBJ databases">
        <title>Near-Complete Genome Sequence of the Cellulolytic Bacterium Bacteroides (Pseudobacteroides) cellulosolvens ATCC 35603.</title>
        <authorList>
            <person name="Dassa B."/>
            <person name="Utturkar S.M."/>
            <person name="Klingeman D.M."/>
            <person name="Hurt R.A."/>
            <person name="Keller M."/>
            <person name="Xu J."/>
            <person name="Reddy Y.H.K."/>
            <person name="Borovok I."/>
            <person name="Grinberg I.R."/>
            <person name="Lamed R."/>
            <person name="Zhivin O."/>
            <person name="Bayer E.A."/>
            <person name="Brown S.D."/>
        </authorList>
    </citation>
    <scope>NUCLEOTIDE SEQUENCE [LARGE SCALE GENOMIC DNA]</scope>
    <source>
        <strain evidence="9">DSM 2933</strain>
    </source>
</reference>
<feature type="chain" id="PRO_5039691676" description="carbonic anhydrase" evidence="7">
    <location>
        <begin position="24"/>
        <end position="246"/>
    </location>
</feature>
<evidence type="ECO:0000256" key="7">
    <source>
        <dbReference type="SAM" id="SignalP"/>
    </source>
</evidence>
<sequence precursor="true">MNKTTIKLTTLSLTTALSIAMLSGCTSSESGKTSKESPSPKVVNELYKRPEKIDYNMAEQLLKEGNQRFQSNKILSDDISTSKRKDLVSNGQHPFAVVLTCSDSRVPPETLFDQGLGDIFVIRDAGNVIDPVELGSIEYGVEHLGSPLIVVLGHDNCGAVKAAVEGGEAEGNIKDIVEKIKPSLEKAKHTCTGNDKLCEACENENIKNSVAQIKNDPIIKKLEKENKVKVVGAKYHLDTGVVSFQG</sequence>
<dbReference type="eggNOG" id="COG0288">
    <property type="taxonomic scope" value="Bacteria"/>
</dbReference>
<dbReference type="Gene3D" id="3.40.1050.10">
    <property type="entry name" value="Carbonic anhydrase"/>
    <property type="match status" value="1"/>
</dbReference>
<dbReference type="EMBL" id="LGTC01000001">
    <property type="protein sequence ID" value="KNY26530.1"/>
    <property type="molecule type" value="Genomic_DNA"/>
</dbReference>
<dbReference type="InterPro" id="IPR001765">
    <property type="entry name" value="Carbonic_anhydrase"/>
</dbReference>
<dbReference type="Proteomes" id="UP000036923">
    <property type="component" value="Unassembled WGS sequence"/>
</dbReference>
<evidence type="ECO:0000256" key="6">
    <source>
        <dbReference type="PIRSR" id="PIRSR601765-1"/>
    </source>
</evidence>
<dbReference type="InterPro" id="IPR036874">
    <property type="entry name" value="Carbonic_anhydrase_sf"/>
</dbReference>
<evidence type="ECO:0000256" key="1">
    <source>
        <dbReference type="ARBA" id="ARBA00006217"/>
    </source>
</evidence>
<dbReference type="PATRIC" id="fig|398512.5.peg.1866"/>
<dbReference type="AlphaFoldDB" id="A0A0L6JLA7"/>
<feature type="binding site" evidence="6">
    <location>
        <position position="101"/>
    </location>
    <ligand>
        <name>Zn(2+)</name>
        <dbReference type="ChEBI" id="CHEBI:29105"/>
    </ligand>
</feature>
<comment type="catalytic activity">
    <reaction evidence="5">
        <text>hydrogencarbonate + H(+) = CO2 + H2O</text>
        <dbReference type="Rhea" id="RHEA:10748"/>
        <dbReference type="ChEBI" id="CHEBI:15377"/>
        <dbReference type="ChEBI" id="CHEBI:15378"/>
        <dbReference type="ChEBI" id="CHEBI:16526"/>
        <dbReference type="ChEBI" id="CHEBI:17544"/>
        <dbReference type="EC" id="4.2.1.1"/>
    </reaction>
</comment>